<reference evidence="3 4" key="2">
    <citation type="submission" date="2024-05" db="EMBL/GenBank/DDBJ databases">
        <authorList>
            <person name="Chen Y."/>
            <person name="Shah S."/>
            <person name="Dougan E. K."/>
            <person name="Thang M."/>
            <person name="Chan C."/>
        </authorList>
    </citation>
    <scope>NUCLEOTIDE SEQUENCE [LARGE SCALE GENOMIC DNA]</scope>
</reference>
<feature type="region of interest" description="Disordered" evidence="1">
    <location>
        <begin position="679"/>
        <end position="701"/>
    </location>
</feature>
<sequence length="1261" mass="139064">MAMEDAVMEEPEDPASFADLSVIFAVCAGKAGRCGIAYVDLEDAERVLCVADVMDPDFTQLERLKQQILGQRHLGAVSAPRQGLCVLPSRSPAELVETAARPLTQDDDGNEPFPTTLLKAGDFAVEGAKPRLAQLWAKLDQDLPCTTPRSSPLAALDGNEQLLRAAGGLLRFLEQNATLLGDLQGRWQGPCVQDIRIFSPDDAVFVDTQTMIALQIFQEQHNLLMRASNRPSEGLSLWSLLEPLVASPSGAKQLRRWLQQPSTLEALELQRVQRTQPAFVPPAVASRSLGTESLPQLHASEDRRRISSVAREFQRKMSDFDRKKAMDMRTLSKDFEKKVEIEAAKLRARTKDQLDSTTKRTIMENEQMVGRQLEVVAVLEKFGAYGIRLVKKYTSVAVVAAFLMQKEKISLGKAKSLGFGADFMGLYQESWDLTEKRPEIDCRTNFLDQLRSLEEELQVVPVCPMTLEAAGALKNELSEVNPKVIMEISFDGQSVGRIEFELFCGWAERLNDLKFEGSSASIAMWTGHGSRARQPCWRKLHAAFHAGGKCMRPTVLAVNARGLSSRKATWMWTFSLILLFRVFFFSRVFVCLGRGVVACSVTLPTQRLPKRFCGGGPPPEAKELVAAICLSVLQDEKRVTAVLNQSWVDTWHGWEELKADGSDTVARNVAERLLQIAGSQAHTTEDEGSRHEDRGHRPPSMELQRVHQALDGFFRSRGTGINVNTQDARDIMEAWDDAERCSVKLHMLLQANTTYMDAGMHAARRLLGEWRAHYATYTQGPGQRLGESMSGKGGKKEVEPAAEAEAMEVEEAVASNRQKLSETEVTDKDASSTGKKAAAKRPLAEGLGLPRKRLRGKQPVPEQGLARNDVKGDDALDHGLALDEYILRTWHATHGNPDPRAQGDMVLEALGKQFRKKPTLPHWMAIATRDAAFDLPDYICSFEGCNFESELAEAFEEHVCQEHRRALEPLASKPATKGDRIQWKQLAGKSHFLGLSLEETKRWLSLDTYWSTYAMQYGRTVRERLRAELQDCDDDGVDEPFTLRPADVAAALRTQFPAQKASSCKAANDDRANRIESAMNTADGLWQAPALPHRRPEASTRYCALDPKAMQQAARKRVDARAVASPVPSCVAARPCRASVAEVRTWAAALPHAPCNAEQRAFCELVAARVETELAASTSTAGCGHVASGTKGLVVGWSEIANETPAPEGSVRPEAATASAASHEEPRPPETDVTAKNGKQIRRYQCTETLPDAHAAGKAGT</sequence>
<protein>
    <submittedName>
        <fullName evidence="3">DNA mismatch repair protein MutS</fullName>
    </submittedName>
</protein>
<dbReference type="Proteomes" id="UP001152797">
    <property type="component" value="Unassembled WGS sequence"/>
</dbReference>
<evidence type="ECO:0000313" key="4">
    <source>
        <dbReference type="Proteomes" id="UP001152797"/>
    </source>
</evidence>
<keyword evidence="4" id="KW-1185">Reference proteome</keyword>
<name>A0A9P1CEE8_9DINO</name>
<dbReference type="EMBL" id="CAMXCT020001439">
    <property type="protein sequence ID" value="CAL1143465.1"/>
    <property type="molecule type" value="Genomic_DNA"/>
</dbReference>
<proteinExistence type="predicted"/>
<evidence type="ECO:0000313" key="3">
    <source>
        <dbReference type="EMBL" id="CAL4777402.1"/>
    </source>
</evidence>
<comment type="caution">
    <text evidence="2">The sequence shown here is derived from an EMBL/GenBank/DDBJ whole genome shotgun (WGS) entry which is preliminary data.</text>
</comment>
<evidence type="ECO:0000256" key="1">
    <source>
        <dbReference type="SAM" id="MobiDB-lite"/>
    </source>
</evidence>
<feature type="region of interest" description="Disordered" evidence="1">
    <location>
        <begin position="1203"/>
        <end position="1261"/>
    </location>
</feature>
<dbReference type="AlphaFoldDB" id="A0A9P1CEE8"/>
<dbReference type="EMBL" id="CAMXCT010001439">
    <property type="protein sequence ID" value="CAI3990090.1"/>
    <property type="molecule type" value="Genomic_DNA"/>
</dbReference>
<organism evidence="2">
    <name type="scientific">Cladocopium goreaui</name>
    <dbReference type="NCBI Taxonomy" id="2562237"/>
    <lineage>
        <taxon>Eukaryota</taxon>
        <taxon>Sar</taxon>
        <taxon>Alveolata</taxon>
        <taxon>Dinophyceae</taxon>
        <taxon>Suessiales</taxon>
        <taxon>Symbiodiniaceae</taxon>
        <taxon>Cladocopium</taxon>
    </lineage>
</organism>
<feature type="region of interest" description="Disordered" evidence="1">
    <location>
        <begin position="779"/>
        <end position="847"/>
    </location>
</feature>
<accession>A0A9P1CEE8</accession>
<dbReference type="OrthoDB" id="421435at2759"/>
<feature type="compositionally biased region" description="Basic and acidic residues" evidence="1">
    <location>
        <begin position="683"/>
        <end position="696"/>
    </location>
</feature>
<feature type="compositionally biased region" description="Basic and acidic residues" evidence="1">
    <location>
        <begin position="819"/>
        <end position="830"/>
    </location>
</feature>
<dbReference type="EMBL" id="CAMXCT030001439">
    <property type="protein sequence ID" value="CAL4777402.1"/>
    <property type="molecule type" value="Genomic_DNA"/>
</dbReference>
<feature type="compositionally biased region" description="Acidic residues" evidence="1">
    <location>
        <begin position="800"/>
        <end position="811"/>
    </location>
</feature>
<dbReference type="Gene3D" id="1.10.1420.10">
    <property type="match status" value="1"/>
</dbReference>
<reference evidence="2" key="1">
    <citation type="submission" date="2022-10" db="EMBL/GenBank/DDBJ databases">
        <authorList>
            <person name="Chen Y."/>
            <person name="Dougan E. K."/>
            <person name="Chan C."/>
            <person name="Rhodes N."/>
            <person name="Thang M."/>
        </authorList>
    </citation>
    <scope>NUCLEOTIDE SEQUENCE</scope>
</reference>
<gene>
    <name evidence="2" type="ORF">C1SCF055_LOCUS17110</name>
</gene>
<evidence type="ECO:0000313" key="2">
    <source>
        <dbReference type="EMBL" id="CAI3990090.1"/>
    </source>
</evidence>